<evidence type="ECO:0000313" key="2">
    <source>
        <dbReference type="Proteomes" id="UP001168972"/>
    </source>
</evidence>
<dbReference type="AlphaFoldDB" id="A0AA39EX73"/>
<dbReference type="EMBL" id="JAQQBR010003530">
    <property type="protein sequence ID" value="KAK0156691.1"/>
    <property type="molecule type" value="Genomic_DNA"/>
</dbReference>
<feature type="non-terminal residue" evidence="1">
    <location>
        <position position="116"/>
    </location>
</feature>
<name>A0AA39EX73_MICHY</name>
<sequence length="116" mass="13615">LKDPWIRTYTGPIALKNNVDTNIYVHFSTLHVAVLIIVSPELVNKEFNIKYAEDLLDNFIRKPEKSLQQLARRYGEQKGFVQIKNPLLTDKFVLQNQHFDRPLTEDLGNINFLQYK</sequence>
<comment type="caution">
    <text evidence="1">The sequence shown here is derived from an EMBL/GenBank/DDBJ whole genome shotgun (WGS) entry which is preliminary data.</text>
</comment>
<proteinExistence type="predicted"/>
<organism evidence="1 2">
    <name type="scientific">Microctonus hyperodae</name>
    <name type="common">Parasitoid wasp</name>
    <dbReference type="NCBI Taxonomy" id="165561"/>
    <lineage>
        <taxon>Eukaryota</taxon>
        <taxon>Metazoa</taxon>
        <taxon>Ecdysozoa</taxon>
        <taxon>Arthropoda</taxon>
        <taxon>Hexapoda</taxon>
        <taxon>Insecta</taxon>
        <taxon>Pterygota</taxon>
        <taxon>Neoptera</taxon>
        <taxon>Endopterygota</taxon>
        <taxon>Hymenoptera</taxon>
        <taxon>Apocrita</taxon>
        <taxon>Ichneumonoidea</taxon>
        <taxon>Braconidae</taxon>
        <taxon>Euphorinae</taxon>
        <taxon>Microctonus</taxon>
    </lineage>
</organism>
<keyword evidence="2" id="KW-1185">Reference proteome</keyword>
<reference evidence="1" key="1">
    <citation type="journal article" date="2023" name="bioRxiv">
        <title>Scaffold-level genome assemblies of two parasitoid biocontrol wasps reveal the parthenogenesis mechanism and an associated novel virus.</title>
        <authorList>
            <person name="Inwood S."/>
            <person name="Skelly J."/>
            <person name="Guhlin J."/>
            <person name="Harrop T."/>
            <person name="Goldson S."/>
            <person name="Dearden P."/>
        </authorList>
    </citation>
    <scope>NUCLEOTIDE SEQUENCE</scope>
    <source>
        <strain evidence="1">Lincoln</strain>
        <tissue evidence="1">Whole body</tissue>
    </source>
</reference>
<reference evidence="1" key="2">
    <citation type="submission" date="2023-03" db="EMBL/GenBank/DDBJ databases">
        <authorList>
            <person name="Inwood S.N."/>
            <person name="Skelly J.G."/>
            <person name="Guhlin J."/>
            <person name="Harrop T.W.R."/>
            <person name="Goldson S.G."/>
            <person name="Dearden P.K."/>
        </authorList>
    </citation>
    <scope>NUCLEOTIDE SEQUENCE</scope>
    <source>
        <strain evidence="1">Lincoln</strain>
        <tissue evidence="1">Whole body</tissue>
    </source>
</reference>
<evidence type="ECO:0000313" key="1">
    <source>
        <dbReference type="EMBL" id="KAK0156691.1"/>
    </source>
</evidence>
<accession>A0AA39EX73</accession>
<feature type="non-terminal residue" evidence="1">
    <location>
        <position position="1"/>
    </location>
</feature>
<gene>
    <name evidence="1" type="ORF">PV327_011710</name>
</gene>
<dbReference type="Proteomes" id="UP001168972">
    <property type="component" value="Unassembled WGS sequence"/>
</dbReference>
<protein>
    <submittedName>
        <fullName evidence="1">Uncharacterized protein</fullName>
    </submittedName>
</protein>